<dbReference type="GeneID" id="109613309"/>
<dbReference type="OrthoDB" id="8066886at2759"/>
<evidence type="ECO:0000313" key="2">
    <source>
        <dbReference type="Proteomes" id="UP001652621"/>
    </source>
</evidence>
<feature type="compositionally biased region" description="Polar residues" evidence="1">
    <location>
        <begin position="30"/>
        <end position="48"/>
    </location>
</feature>
<accession>A0A9J7DIG5</accession>
<dbReference type="VEuPathDB" id="VectorBase:MDOMA2_004067"/>
<dbReference type="AlphaFoldDB" id="A0A9J7DIG5"/>
<organism evidence="2 3">
    <name type="scientific">Musca domestica</name>
    <name type="common">House fly</name>
    <dbReference type="NCBI Taxonomy" id="7370"/>
    <lineage>
        <taxon>Eukaryota</taxon>
        <taxon>Metazoa</taxon>
        <taxon>Ecdysozoa</taxon>
        <taxon>Arthropoda</taxon>
        <taxon>Hexapoda</taxon>
        <taxon>Insecta</taxon>
        <taxon>Pterygota</taxon>
        <taxon>Neoptera</taxon>
        <taxon>Endopterygota</taxon>
        <taxon>Diptera</taxon>
        <taxon>Brachycera</taxon>
        <taxon>Muscomorpha</taxon>
        <taxon>Muscoidea</taxon>
        <taxon>Muscidae</taxon>
        <taxon>Musca</taxon>
    </lineage>
</organism>
<dbReference type="Proteomes" id="UP001652621">
    <property type="component" value="Unplaced"/>
</dbReference>
<keyword evidence="2" id="KW-1185">Reference proteome</keyword>
<evidence type="ECO:0000313" key="3">
    <source>
        <dbReference type="RefSeq" id="XP_019893563.2"/>
    </source>
</evidence>
<reference evidence="3" key="1">
    <citation type="submission" date="2025-08" db="UniProtKB">
        <authorList>
            <consortium name="RefSeq"/>
        </authorList>
    </citation>
    <scope>IDENTIFICATION</scope>
    <source>
        <strain evidence="3">Aabys</strain>
        <tissue evidence="3">Whole body</tissue>
    </source>
</reference>
<feature type="region of interest" description="Disordered" evidence="1">
    <location>
        <begin position="19"/>
        <end position="54"/>
    </location>
</feature>
<feature type="region of interest" description="Disordered" evidence="1">
    <location>
        <begin position="70"/>
        <end position="171"/>
    </location>
</feature>
<gene>
    <name evidence="3" type="primary">LOC109613309</name>
</gene>
<evidence type="ECO:0000256" key="1">
    <source>
        <dbReference type="SAM" id="MobiDB-lite"/>
    </source>
</evidence>
<feature type="compositionally biased region" description="Polar residues" evidence="1">
    <location>
        <begin position="100"/>
        <end position="121"/>
    </location>
</feature>
<sequence>MTMPLDGYLEAPRLSCYSQTHSDLSRPKYSRNNSEDGSSDVFITTTNPKPRPSPILLSVKTLQDDLNKSAASSMISSNFTRETSSSLRRNSSIRRRQSSVNAVSWNDNVSIQQPSTNSPPSKRTADAEAEQVTMRRQRLLHRRHQSVGNAKYDIRGDEQSSQKASNRRRSSSLWWAQEEAVRRNAQRPCSWGPAGMDVFATDSSLMCNSSAVYPCDLRLLHGQCIHTLWIGFFYFFTHSSSSPSLEYDILFIFILTKKENDCTKENKKNILFGIKRTWTHSDFLSL</sequence>
<proteinExistence type="predicted"/>
<feature type="compositionally biased region" description="Low complexity" evidence="1">
    <location>
        <begin position="81"/>
        <end position="90"/>
    </location>
</feature>
<feature type="compositionally biased region" description="Polar residues" evidence="1">
    <location>
        <begin position="70"/>
        <end position="80"/>
    </location>
</feature>
<dbReference type="KEGG" id="mde:109613309"/>
<feature type="compositionally biased region" description="Basic residues" evidence="1">
    <location>
        <begin position="135"/>
        <end position="145"/>
    </location>
</feature>
<protein>
    <submittedName>
        <fullName evidence="3">Uncharacterized protein LOC109613309</fullName>
    </submittedName>
</protein>
<dbReference type="RefSeq" id="XP_019893563.2">
    <property type="nucleotide sequence ID" value="XM_020038004.2"/>
</dbReference>
<name>A0A9J7DIG5_MUSDO</name>